<dbReference type="Gene3D" id="3.40.50.80">
    <property type="entry name" value="Nucleotide-binding domain of ferredoxin-NADP reductase (FNR) module"/>
    <property type="match status" value="1"/>
</dbReference>
<protein>
    <recommendedName>
        <fullName evidence="7">Nitrate reductase [NADPH]</fullName>
        <ecNumber evidence="6">1.7.1.3</ecNumber>
    </recommendedName>
</protein>
<evidence type="ECO:0000256" key="2">
    <source>
        <dbReference type="ARBA" id="ARBA00001974"/>
    </source>
</evidence>
<feature type="compositionally biased region" description="Basic and acidic residues" evidence="19">
    <location>
        <begin position="75"/>
        <end position="89"/>
    </location>
</feature>
<dbReference type="CDD" id="cd06183">
    <property type="entry name" value="cyt_b5_reduct_like"/>
    <property type="match status" value="1"/>
</dbReference>
<dbReference type="Pfam" id="PF00173">
    <property type="entry name" value="Cyt-b5"/>
    <property type="match status" value="1"/>
</dbReference>
<dbReference type="PROSITE" id="PS50255">
    <property type="entry name" value="CYTOCHROME_B5_2"/>
    <property type="match status" value="1"/>
</dbReference>
<feature type="binding site" evidence="18">
    <location>
        <position position="183"/>
    </location>
    <ligand>
        <name>Mo-molybdopterin</name>
        <dbReference type="ChEBI" id="CHEBI:71302"/>
    </ligand>
    <ligandPart>
        <name>Mo</name>
        <dbReference type="ChEBI" id="CHEBI:28685"/>
    </ligandPart>
</feature>
<dbReference type="PANTHER" id="PTHR19372:SF7">
    <property type="entry name" value="SULFITE OXIDASE, MITOCHONDRIAL"/>
    <property type="match status" value="1"/>
</dbReference>
<organism evidence="22 23">
    <name type="scientific">Rhodotorula diobovata</name>
    <dbReference type="NCBI Taxonomy" id="5288"/>
    <lineage>
        <taxon>Eukaryota</taxon>
        <taxon>Fungi</taxon>
        <taxon>Dikarya</taxon>
        <taxon>Basidiomycota</taxon>
        <taxon>Pucciniomycotina</taxon>
        <taxon>Microbotryomycetes</taxon>
        <taxon>Sporidiobolales</taxon>
        <taxon>Sporidiobolaceae</taxon>
        <taxon>Rhodotorula</taxon>
    </lineage>
</organism>
<evidence type="ECO:0000256" key="17">
    <source>
        <dbReference type="ARBA" id="ARBA00049155"/>
    </source>
</evidence>
<dbReference type="SUPFAM" id="SSF52343">
    <property type="entry name" value="Ferredoxin reductase-like, C-terminal NADP-linked domain"/>
    <property type="match status" value="1"/>
</dbReference>
<keyword evidence="14" id="KW-0408">Iron</keyword>
<evidence type="ECO:0000256" key="1">
    <source>
        <dbReference type="ARBA" id="ARBA00001971"/>
    </source>
</evidence>
<evidence type="ECO:0000256" key="5">
    <source>
        <dbReference type="ARBA" id="ARBA00011738"/>
    </source>
</evidence>
<comment type="function">
    <text evidence="3">Nitrate reductase is a key enzyme involved in the first step of nitrate assimilation in plants, fungi and bacteria.</text>
</comment>
<dbReference type="PIRSF" id="PIRSF000233">
    <property type="entry name" value="Nitr_rd_NADH"/>
    <property type="match status" value="1"/>
</dbReference>
<dbReference type="GO" id="GO:0050464">
    <property type="term" value="F:nitrate reductase (NADPH) activity"/>
    <property type="evidence" value="ECO:0007669"/>
    <property type="project" value="UniProtKB-EC"/>
</dbReference>
<dbReference type="Gene3D" id="3.10.120.10">
    <property type="entry name" value="Cytochrome b5-like heme/steroid binding domain"/>
    <property type="match status" value="1"/>
</dbReference>
<proteinExistence type="inferred from homology"/>
<accession>A0A5C5G4U7</accession>
<dbReference type="SUPFAM" id="SSF63380">
    <property type="entry name" value="Riboflavin synthase domain-like"/>
    <property type="match status" value="1"/>
</dbReference>
<keyword evidence="23" id="KW-1185">Reference proteome</keyword>
<evidence type="ECO:0000256" key="13">
    <source>
        <dbReference type="ARBA" id="ARBA00023002"/>
    </source>
</evidence>
<dbReference type="InterPro" id="IPR036374">
    <property type="entry name" value="OxRdtase_Mopterin-bd_sf"/>
</dbReference>
<dbReference type="Pfam" id="PF03404">
    <property type="entry name" value="Mo-co_dimer"/>
    <property type="match status" value="1"/>
</dbReference>
<evidence type="ECO:0000259" key="21">
    <source>
        <dbReference type="PROSITE" id="PS51384"/>
    </source>
</evidence>
<keyword evidence="8 18" id="KW-0500">Molybdenum</keyword>
<evidence type="ECO:0000313" key="22">
    <source>
        <dbReference type="EMBL" id="TNY23556.1"/>
    </source>
</evidence>
<dbReference type="EC" id="1.7.1.3" evidence="6"/>
<evidence type="ECO:0000256" key="18">
    <source>
        <dbReference type="PIRSR" id="PIRSR000233-1"/>
    </source>
</evidence>
<dbReference type="InterPro" id="IPR005066">
    <property type="entry name" value="MoCF_OxRdtse_dimer"/>
</dbReference>
<dbReference type="Pfam" id="PF00174">
    <property type="entry name" value="Oxidored_molyb"/>
    <property type="match status" value="1"/>
</dbReference>
<dbReference type="PANTHER" id="PTHR19372">
    <property type="entry name" value="SULFITE REDUCTASE"/>
    <property type="match status" value="1"/>
</dbReference>
<dbReference type="SUPFAM" id="SSF81296">
    <property type="entry name" value="E set domains"/>
    <property type="match status" value="1"/>
</dbReference>
<gene>
    <name evidence="22" type="ORF">DMC30DRAFT_10208</name>
</gene>
<keyword evidence="15" id="KW-0534">Nitrate assimilation</keyword>
<comment type="cofactor">
    <cofactor evidence="2">
        <name>FAD</name>
        <dbReference type="ChEBI" id="CHEBI:57692"/>
    </cofactor>
</comment>
<dbReference type="GO" id="GO:0043546">
    <property type="term" value="F:molybdopterin cofactor binding"/>
    <property type="evidence" value="ECO:0007669"/>
    <property type="project" value="InterPro"/>
</dbReference>
<dbReference type="InterPro" id="IPR017927">
    <property type="entry name" value="FAD-bd_FR_type"/>
</dbReference>
<comment type="similarity">
    <text evidence="4">Belongs to the nitrate reductase family.</text>
</comment>
<sequence>MASTSTSPSISSDEGPSTAATSRSPSPKPGREPLSGAGLPSPFYPPTLAEVQGLAAAHSPDALPAEFPPLPSTSDRPREADAVTKGTPDEWIPRDESLVRLTGKWPFNCEAPLPDLWAAGFLTPTRHFYVRNHGPVPRVTQEEGLNWTVDIGGLVRRPCTLSLADLVDPRKFQTVTLPVTLVCAGNRRKEQNVVRQSLGFSWGPGGLSTALFTGVYLADVFDYVQPCAEGQFGEPGYRRPEHVIFEGAEDLPNGKYGTSQRYRWARQKEKGMLLAWAMNGEALEPDHGFPLRLVVPGQIGGRSVKWLKRIEVSDKESQHHLHFWVLPTTLTGEEARTQRDWWYDPKYIINDLNVNAAIARPAHDEELVIAAPPAPESPAVSPQRYAVEGYVYAGGGRRVTRVEVTLDDGETWALADLSYPEDDYRHTRFEGKVWGAFDAHERDESFCWAFYKLEVPVDKLVDSSCVAVRAMDESLHLMGKTMYWNPTGMMNNWWFRVAIHRSQNEAGNTVLRFEHPTMPGLQPGGWMQRLKDSGLDPANPAFHKKSSDEDQLAARARQAVATQKPQIVMTKRGVDRKITLDELKAHNTGAEPWFVVEGEVYDGTPFLKDHPGGAESITLVAGEDATEDFLAVHSTDARRRLADFHIGTLVRADQPATPVDASPPASPDPTFLSKTKWKGSKLVSIDYVNHDSRIYRFALEHPDQPLGLPVGQHVYARLRRKADGQPTGGATVDGELVQRAYTPVSRQGAQGFLDLLIKVYFRTPAFPQGGKMSLGFEELRVGDVVEFKGPLGSFEWLGKGTCRWRGVERKVSKVGMVCGGSGITPILQVLRGIAHDSEDKTTQVHVLNANRTEADILMRAELDELEKLAGVARYKQHLVLSQGPDDWPFSRGRIGREHLERHLPPPADDALVLMCAPPAMQDMVSAHLAELGWDVPKQVVVF</sequence>
<dbReference type="InterPro" id="IPR001199">
    <property type="entry name" value="Cyt_B5-like_heme/steroid-bd"/>
</dbReference>
<evidence type="ECO:0000256" key="7">
    <source>
        <dbReference type="ARBA" id="ARBA00015499"/>
    </source>
</evidence>
<feature type="region of interest" description="Disordered" evidence="19">
    <location>
        <begin position="1"/>
        <end position="89"/>
    </location>
</feature>
<evidence type="ECO:0000313" key="23">
    <source>
        <dbReference type="Proteomes" id="UP000311382"/>
    </source>
</evidence>
<dbReference type="Proteomes" id="UP000311382">
    <property type="component" value="Unassembled WGS sequence"/>
</dbReference>
<comment type="cofactor">
    <cofactor evidence="1">
        <name>heme</name>
        <dbReference type="ChEBI" id="CHEBI:30413"/>
    </cofactor>
</comment>
<keyword evidence="9" id="KW-0349">Heme</keyword>
<dbReference type="InterPro" id="IPR022407">
    <property type="entry name" value="OxRdtase_Mopterin_BS"/>
</dbReference>
<dbReference type="InterPro" id="IPR012137">
    <property type="entry name" value="Nitr_rd_NADH"/>
</dbReference>
<dbReference type="Pfam" id="PF00175">
    <property type="entry name" value="NAD_binding_1"/>
    <property type="match status" value="1"/>
</dbReference>
<comment type="catalytic activity">
    <reaction evidence="17">
        <text>nitrite + NADP(+) + H2O = nitrate + NADPH + H(+)</text>
        <dbReference type="Rhea" id="RHEA:19061"/>
        <dbReference type="ChEBI" id="CHEBI:15377"/>
        <dbReference type="ChEBI" id="CHEBI:15378"/>
        <dbReference type="ChEBI" id="CHEBI:16301"/>
        <dbReference type="ChEBI" id="CHEBI:17632"/>
        <dbReference type="ChEBI" id="CHEBI:57783"/>
        <dbReference type="ChEBI" id="CHEBI:58349"/>
        <dbReference type="EC" id="1.7.1.3"/>
    </reaction>
</comment>
<comment type="subunit">
    <text evidence="5">Homodimer.</text>
</comment>
<evidence type="ECO:0000256" key="4">
    <source>
        <dbReference type="ARBA" id="ARBA00006253"/>
    </source>
</evidence>
<name>A0A5C5G4U7_9BASI</name>
<dbReference type="EMBL" id="SOZI01000010">
    <property type="protein sequence ID" value="TNY23556.1"/>
    <property type="molecule type" value="Genomic_DNA"/>
</dbReference>
<evidence type="ECO:0000256" key="16">
    <source>
        <dbReference type="ARBA" id="ARBA00023157"/>
    </source>
</evidence>
<dbReference type="PROSITE" id="PS00191">
    <property type="entry name" value="CYTOCHROME_B5_1"/>
    <property type="match status" value="1"/>
</dbReference>
<dbReference type="GO" id="GO:0006809">
    <property type="term" value="P:nitric oxide biosynthetic process"/>
    <property type="evidence" value="ECO:0007669"/>
    <property type="project" value="InterPro"/>
</dbReference>
<dbReference type="GO" id="GO:0020037">
    <property type="term" value="F:heme binding"/>
    <property type="evidence" value="ECO:0007669"/>
    <property type="project" value="InterPro"/>
</dbReference>
<dbReference type="GO" id="GO:0030151">
    <property type="term" value="F:molybdenum ion binding"/>
    <property type="evidence" value="ECO:0007669"/>
    <property type="project" value="InterPro"/>
</dbReference>
<comment type="cofactor">
    <cofactor evidence="18">
        <name>Mo-molybdopterin</name>
        <dbReference type="ChEBI" id="CHEBI:71302"/>
    </cofactor>
    <text evidence="18">Binds 1 Mo-molybdopterin (Mo-MPT) cofactor per subunit.</text>
</comment>
<feature type="compositionally biased region" description="Low complexity" evidence="19">
    <location>
        <begin position="1"/>
        <end position="25"/>
    </location>
</feature>
<feature type="domain" description="FAD-binding FR-type" evidence="21">
    <location>
        <begin position="675"/>
        <end position="797"/>
    </location>
</feature>
<reference evidence="22 23" key="1">
    <citation type="submission" date="2019-03" db="EMBL/GenBank/DDBJ databases">
        <title>Rhodosporidium diobovatum UCD-FST 08-225 genome sequencing, assembly, and annotation.</title>
        <authorList>
            <person name="Fakankun I.U."/>
            <person name="Fristensky B."/>
            <person name="Levin D.B."/>
        </authorList>
    </citation>
    <scope>NUCLEOTIDE SEQUENCE [LARGE SCALE GENOMIC DNA]</scope>
    <source>
        <strain evidence="22 23">UCD-FST 08-225</strain>
    </source>
</reference>
<dbReference type="SMART" id="SM01117">
    <property type="entry name" value="Cyt-b5"/>
    <property type="match status" value="1"/>
</dbReference>
<evidence type="ECO:0000256" key="14">
    <source>
        <dbReference type="ARBA" id="ARBA00023004"/>
    </source>
</evidence>
<dbReference type="PROSITE" id="PS51384">
    <property type="entry name" value="FAD_FR"/>
    <property type="match status" value="1"/>
</dbReference>
<keyword evidence="13" id="KW-0560">Oxidoreductase</keyword>
<dbReference type="GO" id="GO:0042128">
    <property type="term" value="P:nitrate assimilation"/>
    <property type="evidence" value="ECO:0007669"/>
    <property type="project" value="UniProtKB-KW"/>
</dbReference>
<dbReference type="InterPro" id="IPR017938">
    <property type="entry name" value="Riboflavin_synthase-like_b-brl"/>
</dbReference>
<evidence type="ECO:0000256" key="8">
    <source>
        <dbReference type="ARBA" id="ARBA00022505"/>
    </source>
</evidence>
<dbReference type="InterPro" id="IPR008335">
    <property type="entry name" value="Mopterin_OxRdtase_euk"/>
</dbReference>
<dbReference type="GO" id="GO:0006790">
    <property type="term" value="P:sulfur compound metabolic process"/>
    <property type="evidence" value="ECO:0007669"/>
    <property type="project" value="TreeGrafter"/>
</dbReference>
<dbReference type="OrthoDB" id="432685at2759"/>
<evidence type="ECO:0000256" key="15">
    <source>
        <dbReference type="ARBA" id="ARBA00023063"/>
    </source>
</evidence>
<dbReference type="InterPro" id="IPR018506">
    <property type="entry name" value="Cyt_B5_heme-BS"/>
</dbReference>
<dbReference type="InterPro" id="IPR001433">
    <property type="entry name" value="OxRdtase_FAD/NAD-bd"/>
</dbReference>
<evidence type="ECO:0000256" key="3">
    <source>
        <dbReference type="ARBA" id="ARBA00003838"/>
    </source>
</evidence>
<evidence type="ECO:0000256" key="9">
    <source>
        <dbReference type="ARBA" id="ARBA00022617"/>
    </source>
</evidence>
<keyword evidence="16" id="KW-1015">Disulfide bond</keyword>
<dbReference type="GO" id="GO:0008482">
    <property type="term" value="F:sulfite oxidase activity"/>
    <property type="evidence" value="ECO:0007669"/>
    <property type="project" value="TreeGrafter"/>
</dbReference>
<dbReference type="SUPFAM" id="SSF56524">
    <property type="entry name" value="Oxidoreductase molybdopterin-binding domain"/>
    <property type="match status" value="1"/>
</dbReference>
<dbReference type="STRING" id="5288.A0A5C5G4U7"/>
<keyword evidence="12" id="KW-0274">FAD</keyword>
<dbReference type="PRINTS" id="PR00406">
    <property type="entry name" value="CYTB5RDTASE"/>
</dbReference>
<evidence type="ECO:0000259" key="20">
    <source>
        <dbReference type="PROSITE" id="PS50255"/>
    </source>
</evidence>
<evidence type="ECO:0000256" key="19">
    <source>
        <dbReference type="SAM" id="MobiDB-lite"/>
    </source>
</evidence>
<keyword evidence="10" id="KW-0285">Flavoprotein</keyword>
<keyword evidence="11 18" id="KW-0479">Metal-binding</keyword>
<evidence type="ECO:0000256" key="12">
    <source>
        <dbReference type="ARBA" id="ARBA00022827"/>
    </source>
</evidence>
<dbReference type="InterPro" id="IPR014756">
    <property type="entry name" value="Ig_E-set"/>
</dbReference>
<dbReference type="PRINTS" id="PR00407">
    <property type="entry name" value="EUMOPTERIN"/>
</dbReference>
<dbReference type="InterPro" id="IPR036400">
    <property type="entry name" value="Cyt_B5-like_heme/steroid_sf"/>
</dbReference>
<dbReference type="Pfam" id="PF00970">
    <property type="entry name" value="FAD_binding_6"/>
    <property type="match status" value="1"/>
</dbReference>
<dbReference type="Gene3D" id="2.60.40.650">
    <property type="match status" value="1"/>
</dbReference>
<dbReference type="SUPFAM" id="SSF55856">
    <property type="entry name" value="Cytochrome b5-like heme/steroid binding domain"/>
    <property type="match status" value="1"/>
</dbReference>
<dbReference type="PRINTS" id="PR00363">
    <property type="entry name" value="CYTOCHROMEB5"/>
</dbReference>
<dbReference type="InterPro" id="IPR000572">
    <property type="entry name" value="OxRdtase_Mopterin-bd_dom"/>
</dbReference>
<dbReference type="PROSITE" id="PS00559">
    <property type="entry name" value="MOLYBDOPTERIN_EUK"/>
    <property type="match status" value="1"/>
</dbReference>
<dbReference type="AlphaFoldDB" id="A0A5C5G4U7"/>
<dbReference type="InterPro" id="IPR008333">
    <property type="entry name" value="Cbr1-like_FAD-bd_dom"/>
</dbReference>
<dbReference type="Gene3D" id="3.90.420.10">
    <property type="entry name" value="Oxidoreductase, molybdopterin-binding domain"/>
    <property type="match status" value="1"/>
</dbReference>
<evidence type="ECO:0000256" key="11">
    <source>
        <dbReference type="ARBA" id="ARBA00022723"/>
    </source>
</evidence>
<comment type="caution">
    <text evidence="22">The sequence shown here is derived from an EMBL/GenBank/DDBJ whole genome shotgun (WGS) entry which is preliminary data.</text>
</comment>
<feature type="domain" description="Cytochrome b5 heme-binding" evidence="20">
    <location>
        <begin position="575"/>
        <end position="650"/>
    </location>
</feature>
<dbReference type="InterPro" id="IPR039261">
    <property type="entry name" value="FNR_nucleotide-bd"/>
</dbReference>
<dbReference type="Gene3D" id="2.40.30.10">
    <property type="entry name" value="Translation factors"/>
    <property type="match status" value="1"/>
</dbReference>
<evidence type="ECO:0000256" key="10">
    <source>
        <dbReference type="ARBA" id="ARBA00022630"/>
    </source>
</evidence>
<evidence type="ECO:0000256" key="6">
    <source>
        <dbReference type="ARBA" id="ARBA00012673"/>
    </source>
</evidence>